<dbReference type="KEGG" id="sur:STAUR_1213"/>
<dbReference type="eggNOG" id="ENOG5032HQ8">
    <property type="taxonomic scope" value="Bacteria"/>
</dbReference>
<dbReference type="Proteomes" id="UP000001351">
    <property type="component" value="Chromosome"/>
</dbReference>
<name>Q09BH7_STIAD</name>
<dbReference type="AlphaFoldDB" id="Q09BH7"/>
<reference evidence="1 3" key="2">
    <citation type="journal article" date="2011" name="Mol. Biol. Evol.">
        <title>Comparative genomic analysis of fruiting body formation in Myxococcales.</title>
        <authorList>
            <person name="Huntley S."/>
            <person name="Hamann N."/>
            <person name="Wegener-Feldbrugge S."/>
            <person name="Treuner-Lange A."/>
            <person name="Kube M."/>
            <person name="Reinhardt R."/>
            <person name="Klages S."/>
            <person name="Muller R."/>
            <person name="Ronning C.M."/>
            <person name="Nierman W.C."/>
            <person name="Sogaard-Andersen L."/>
        </authorList>
    </citation>
    <scope>NUCLEOTIDE SEQUENCE [LARGE SCALE GENOMIC DNA]</scope>
    <source>
        <strain evidence="1 3">DW4/3-1</strain>
    </source>
</reference>
<evidence type="ECO:0000313" key="1">
    <source>
        <dbReference type="EMBL" id="ADO69017.1"/>
    </source>
</evidence>
<evidence type="ECO:0000313" key="2">
    <source>
        <dbReference type="EMBL" id="EAU69024.1"/>
    </source>
</evidence>
<dbReference type="PATRIC" id="fig|378806.16.peg.8420"/>
<dbReference type="EMBL" id="CP002271">
    <property type="protein sequence ID" value="ADO69017.1"/>
    <property type="molecule type" value="Genomic_DNA"/>
</dbReference>
<dbReference type="HOGENOM" id="CLU_911874_0_0_7"/>
<proteinExistence type="predicted"/>
<dbReference type="STRING" id="378806.STAUR_1213"/>
<gene>
    <name evidence="1" type="ordered locus">STAUR_1213</name>
    <name evidence="2" type="ORF">STIAU_8674</name>
</gene>
<accession>Q09BH7</accession>
<evidence type="ECO:0000313" key="4">
    <source>
        <dbReference type="Proteomes" id="UP000032702"/>
    </source>
</evidence>
<keyword evidence="3" id="KW-1185">Reference proteome</keyword>
<evidence type="ECO:0000313" key="3">
    <source>
        <dbReference type="Proteomes" id="UP000001351"/>
    </source>
</evidence>
<dbReference type="EMBL" id="AAMD01000009">
    <property type="protein sequence ID" value="EAU69024.1"/>
    <property type="molecule type" value="Genomic_DNA"/>
</dbReference>
<protein>
    <recommendedName>
        <fullName evidence="5">Tetratricopeptide repeat domain protein</fullName>
    </recommendedName>
</protein>
<organism evidence="2 4">
    <name type="scientific">Stigmatella aurantiaca (strain DW4/3-1)</name>
    <dbReference type="NCBI Taxonomy" id="378806"/>
    <lineage>
        <taxon>Bacteria</taxon>
        <taxon>Pseudomonadati</taxon>
        <taxon>Myxococcota</taxon>
        <taxon>Myxococcia</taxon>
        <taxon>Myxococcales</taxon>
        <taxon>Cystobacterineae</taxon>
        <taxon>Archangiaceae</taxon>
        <taxon>Stigmatella</taxon>
    </lineage>
</organism>
<dbReference type="Proteomes" id="UP000032702">
    <property type="component" value="Unassembled WGS sequence"/>
</dbReference>
<dbReference type="RefSeq" id="WP_002611129.1">
    <property type="nucleotide sequence ID" value="NC_014623.1"/>
</dbReference>
<dbReference type="OrthoDB" id="5513915at2"/>
<reference evidence="2 4" key="1">
    <citation type="submission" date="2006-04" db="EMBL/GenBank/DDBJ databases">
        <authorList>
            <person name="Nierman W.C."/>
        </authorList>
    </citation>
    <scope>NUCLEOTIDE SEQUENCE [LARGE SCALE GENOMIC DNA]</scope>
    <source>
        <strain evidence="2 4">DW4/3-1</strain>
    </source>
</reference>
<evidence type="ECO:0008006" key="5">
    <source>
        <dbReference type="Google" id="ProtNLM"/>
    </source>
</evidence>
<sequence>MTVSSEHLLAGPWGLPGDLDAELARALEQESYGTALALLRDVLPDNPPPRLLVLLAFVRFQDAREVMVTELMPAAQEALTLLERACEAGMSLEAVAPLREEVERALAEETARELAAERMTPERAEQAPLEEVLEAASLLRAAHPARAAELFLVGARRDASGRAPVHRADAGIALYQAGRVQEAQPLLEATLAVDWRTPELWPERLHVDWAATLLLERAHRAQDSAAFEAVWTQAMALGRQLQRPFPSNWLNQERLLSLLLERKDGPRAALVALRLESNREYLSRALAAQVAEARTLARHQSAPPS</sequence>